<proteinExistence type="inferred from homology"/>
<dbReference type="GO" id="GO:0046872">
    <property type="term" value="F:metal ion binding"/>
    <property type="evidence" value="ECO:0007669"/>
    <property type="project" value="UniProtKB-KW"/>
</dbReference>
<evidence type="ECO:0000256" key="6">
    <source>
        <dbReference type="ARBA" id="ARBA00023002"/>
    </source>
</evidence>
<dbReference type="InterPro" id="IPR018391">
    <property type="entry name" value="PQQ_b-propeller_rpt"/>
</dbReference>
<keyword evidence="3 8" id="KW-0349">Heme</keyword>
<dbReference type="GO" id="GO:0016491">
    <property type="term" value="F:oxidoreductase activity"/>
    <property type="evidence" value="ECO:0007669"/>
    <property type="project" value="UniProtKB-KW"/>
</dbReference>
<evidence type="ECO:0000256" key="2">
    <source>
        <dbReference type="ARBA" id="ARBA00008156"/>
    </source>
</evidence>
<organism evidence="11 12">
    <name type="scientific">SAR86 cluster bacterium</name>
    <dbReference type="NCBI Taxonomy" id="2030880"/>
    <lineage>
        <taxon>Bacteria</taxon>
        <taxon>Pseudomonadati</taxon>
        <taxon>Pseudomonadota</taxon>
        <taxon>Gammaproteobacteria</taxon>
        <taxon>SAR86 cluster</taxon>
    </lineage>
</organism>
<protein>
    <submittedName>
        <fullName evidence="11">Pyrrolo-quinoline quinone</fullName>
    </submittedName>
</protein>
<dbReference type="Proteomes" id="UP000218327">
    <property type="component" value="Unassembled WGS sequence"/>
</dbReference>
<gene>
    <name evidence="11" type="ORF">COA96_06300</name>
</gene>
<feature type="domain" description="Cytochrome c" evidence="10">
    <location>
        <begin position="44"/>
        <end position="124"/>
    </location>
</feature>
<evidence type="ECO:0000259" key="10">
    <source>
        <dbReference type="PROSITE" id="PS51007"/>
    </source>
</evidence>
<dbReference type="InterPro" id="IPR011047">
    <property type="entry name" value="Quinoprotein_ADH-like_sf"/>
</dbReference>
<dbReference type="InterPro" id="IPR036909">
    <property type="entry name" value="Cyt_c-like_dom_sf"/>
</dbReference>
<comment type="similarity">
    <text evidence="2">Belongs to the bacterial PQQ dehydrogenase family.</text>
</comment>
<dbReference type="Gene3D" id="2.140.10.10">
    <property type="entry name" value="Quinoprotein alcohol dehydrogenase-like superfamily"/>
    <property type="match status" value="1"/>
</dbReference>
<dbReference type="PANTHER" id="PTHR32303:SF10">
    <property type="entry name" value="OUTER MEMBRANE PROTEIN ASSEMBLY FACTOR BAMB"/>
    <property type="match status" value="1"/>
</dbReference>
<evidence type="ECO:0000256" key="7">
    <source>
        <dbReference type="ARBA" id="ARBA00023004"/>
    </source>
</evidence>
<dbReference type="SUPFAM" id="SSF50998">
    <property type="entry name" value="Quinoprotein alcohol dehydrogenase-like"/>
    <property type="match status" value="1"/>
</dbReference>
<evidence type="ECO:0000256" key="1">
    <source>
        <dbReference type="ARBA" id="ARBA00001931"/>
    </source>
</evidence>
<evidence type="ECO:0000313" key="12">
    <source>
        <dbReference type="Proteomes" id="UP000218327"/>
    </source>
</evidence>
<dbReference type="EMBL" id="NVVJ01000014">
    <property type="protein sequence ID" value="PCJ25857.1"/>
    <property type="molecule type" value="Genomic_DNA"/>
</dbReference>
<reference evidence="12" key="1">
    <citation type="submission" date="2017-08" db="EMBL/GenBank/DDBJ databases">
        <title>A dynamic microbial community with high functional redundancy inhabits the cold, oxic subseafloor aquifer.</title>
        <authorList>
            <person name="Tully B.J."/>
            <person name="Wheat C.G."/>
            <person name="Glazer B.T."/>
            <person name="Huber J.A."/>
        </authorList>
    </citation>
    <scope>NUCLEOTIDE SEQUENCE [LARGE SCALE GENOMIC DNA]</scope>
</reference>
<keyword evidence="5 9" id="KW-0732">Signal</keyword>
<evidence type="ECO:0000256" key="3">
    <source>
        <dbReference type="ARBA" id="ARBA00022617"/>
    </source>
</evidence>
<sequence length="679" mass="73286">MTKSKLFYFVPGKVFKNFSTVLLLTFSASALAAEAPASSTFTEEQFNRGESLYQQQCSACHGVDLDSAAAPALKGVTFRKGWSRLGANVGELFNRISNTMPPRQEGSLTESQNLDILAYVLGRNNVLQGTELLKNDYDYLSAIPISRGDEVLDSAASFIEGIYGIEPSGVGPSFDELLSAADNSSDWLYHNQNYQGTRYSKLDEINTANVGELQQVCAYQLNSNATMQTGPIVYQGVMYITNATHTAAINAATCEKIWTHEWEAKDRMVWGNNRGVAIKDGYVVRGTADGYLFALDSANGNLLWARQVADPWLGETFTMPPMIFEDMVLIGPAGSENAISGWVGAFSLTDGELIWKFMTVPEAAAGGGETWGNPNNIALGGGAVWTPLSMDLELGEVYAAVTNPAPDLPAYLRPGENLYTNNIIALDVRTGELNWHKSIVPNDDHDWDLTQVSPVLKAGVDNVSRDMVATVGKDGILRTLDKQSHAILYETPVTTILNREVPVTREGVFACPGVYGGVLWSGPAYHPDEKILITPSIDYCAQFTAAEEVDYVPGQLYMGGGVRPAEEQTGWLTAIDVETGDVRWRYHSPTPMVSGVTTTAGGLVFSGELTGNLLMMDVGTGEILNSIDTGAPVGGGIVSYEVDGKQYIATNSGNAMLTFRTGTESARTGSIIIYSLPPQ</sequence>
<dbReference type="InterPro" id="IPR009056">
    <property type="entry name" value="Cyt_c-like_dom"/>
</dbReference>
<evidence type="ECO:0000256" key="8">
    <source>
        <dbReference type="PROSITE-ProRule" id="PRU00433"/>
    </source>
</evidence>
<feature type="chain" id="PRO_5012495211" evidence="9">
    <location>
        <begin position="33"/>
        <end position="679"/>
    </location>
</feature>
<evidence type="ECO:0000256" key="4">
    <source>
        <dbReference type="ARBA" id="ARBA00022723"/>
    </source>
</evidence>
<feature type="signal peptide" evidence="9">
    <location>
        <begin position="1"/>
        <end position="32"/>
    </location>
</feature>
<dbReference type="AlphaFoldDB" id="A0A2A5B2R5"/>
<dbReference type="InterPro" id="IPR002372">
    <property type="entry name" value="PQQ_rpt_dom"/>
</dbReference>
<dbReference type="SUPFAM" id="SSF46626">
    <property type="entry name" value="Cytochrome c"/>
    <property type="match status" value="1"/>
</dbReference>
<name>A0A2A5B2R5_9GAMM</name>
<dbReference type="Pfam" id="PF01011">
    <property type="entry name" value="PQQ"/>
    <property type="match status" value="1"/>
</dbReference>
<dbReference type="GO" id="GO:0020037">
    <property type="term" value="F:heme binding"/>
    <property type="evidence" value="ECO:0007669"/>
    <property type="project" value="InterPro"/>
</dbReference>
<comment type="caution">
    <text evidence="11">The sequence shown here is derived from an EMBL/GenBank/DDBJ whole genome shotgun (WGS) entry which is preliminary data.</text>
</comment>
<keyword evidence="6" id="KW-0560">Oxidoreductase</keyword>
<evidence type="ECO:0000256" key="9">
    <source>
        <dbReference type="SAM" id="SignalP"/>
    </source>
</evidence>
<accession>A0A2A5B2R5</accession>
<keyword evidence="7 8" id="KW-0408">Iron</keyword>
<dbReference type="Gene3D" id="1.10.760.10">
    <property type="entry name" value="Cytochrome c-like domain"/>
    <property type="match status" value="1"/>
</dbReference>
<keyword evidence="4 8" id="KW-0479">Metal-binding</keyword>
<dbReference type="Pfam" id="PF13360">
    <property type="entry name" value="PQQ_2"/>
    <property type="match status" value="1"/>
</dbReference>
<evidence type="ECO:0000256" key="5">
    <source>
        <dbReference type="ARBA" id="ARBA00022729"/>
    </source>
</evidence>
<comment type="cofactor">
    <cofactor evidence="1">
        <name>pyrroloquinoline quinone</name>
        <dbReference type="ChEBI" id="CHEBI:58442"/>
    </cofactor>
</comment>
<dbReference type="SMART" id="SM00564">
    <property type="entry name" value="PQQ"/>
    <property type="match status" value="6"/>
</dbReference>
<dbReference type="PROSITE" id="PS51007">
    <property type="entry name" value="CYTC"/>
    <property type="match status" value="1"/>
</dbReference>
<dbReference type="PANTHER" id="PTHR32303">
    <property type="entry name" value="QUINOPROTEIN ALCOHOL DEHYDROGENASE (CYTOCHROME C)"/>
    <property type="match status" value="1"/>
</dbReference>
<dbReference type="Pfam" id="PF13442">
    <property type="entry name" value="Cytochrome_CBB3"/>
    <property type="match status" value="1"/>
</dbReference>
<evidence type="ECO:0000313" key="11">
    <source>
        <dbReference type="EMBL" id="PCJ25857.1"/>
    </source>
</evidence>
<dbReference type="GO" id="GO:0009055">
    <property type="term" value="F:electron transfer activity"/>
    <property type="evidence" value="ECO:0007669"/>
    <property type="project" value="InterPro"/>
</dbReference>